<keyword evidence="2" id="KW-1185">Reference proteome</keyword>
<proteinExistence type="predicted"/>
<gene>
    <name evidence="1" type="ORF">F3J40_16015</name>
</gene>
<accession>A0ABX0RIM9</accession>
<dbReference type="Proteomes" id="UP001515683">
    <property type="component" value="Unassembled WGS sequence"/>
</dbReference>
<sequence>MSCSLLCDVTGFCGRVETGRGVIVKISGGCIVLMAGNNEIQELREQIYQVKQVIKVGRIKIFPAFSHRY</sequence>
<protein>
    <recommendedName>
        <fullName evidence="3">Type I addiction module toxin, SymE family</fullName>
    </recommendedName>
</protein>
<reference evidence="1 2" key="1">
    <citation type="journal article" date="2019" name="bioRxiv">
        <title>Bacteria contribute to plant secondary compound degradation in a generalist herbivore system.</title>
        <authorList>
            <person name="Francoeur C.B."/>
            <person name="Khadempour L."/>
            <person name="Moreira-Soto R.D."/>
            <person name="Gotting K."/>
            <person name="Book A.J."/>
            <person name="Pinto-Tomas A.A."/>
            <person name="Keefover-Ring K."/>
            <person name="Currie C.R."/>
        </authorList>
    </citation>
    <scope>NUCLEOTIDE SEQUENCE [LARGE SCALE GENOMIC DNA]</scope>
    <source>
        <strain evidence="1">Acro-835</strain>
    </source>
</reference>
<dbReference type="EMBL" id="VWXF01000006">
    <property type="protein sequence ID" value="NIF23095.1"/>
    <property type="molecule type" value="Genomic_DNA"/>
</dbReference>
<evidence type="ECO:0008006" key="3">
    <source>
        <dbReference type="Google" id="ProtNLM"/>
    </source>
</evidence>
<evidence type="ECO:0000313" key="2">
    <source>
        <dbReference type="Proteomes" id="UP001515683"/>
    </source>
</evidence>
<organism evidence="1 2">
    <name type="scientific">Candidatus Pantoea multigeneris</name>
    <dbReference type="NCBI Taxonomy" id="2608357"/>
    <lineage>
        <taxon>Bacteria</taxon>
        <taxon>Pseudomonadati</taxon>
        <taxon>Pseudomonadota</taxon>
        <taxon>Gammaproteobacteria</taxon>
        <taxon>Enterobacterales</taxon>
        <taxon>Erwiniaceae</taxon>
        <taxon>Pantoea</taxon>
    </lineage>
</organism>
<evidence type="ECO:0000313" key="1">
    <source>
        <dbReference type="EMBL" id="NIF23095.1"/>
    </source>
</evidence>
<name>A0ABX0RIM9_9GAMM</name>
<comment type="caution">
    <text evidence="1">The sequence shown here is derived from an EMBL/GenBank/DDBJ whole genome shotgun (WGS) entry which is preliminary data.</text>
</comment>